<dbReference type="EC" id="4.2.2.2" evidence="5 10"/>
<feature type="region of interest" description="Disordered" evidence="11">
    <location>
        <begin position="30"/>
        <end position="64"/>
    </location>
</feature>
<keyword evidence="7" id="KW-0732">Signal</keyword>
<comment type="cofactor">
    <cofactor evidence="2 10">
        <name>Ca(2+)</name>
        <dbReference type="ChEBI" id="CHEBI:29108"/>
    </cofactor>
</comment>
<evidence type="ECO:0000256" key="7">
    <source>
        <dbReference type="ARBA" id="ARBA00022729"/>
    </source>
</evidence>
<comment type="function">
    <text evidence="10">Catalyzes the depolymerization of both polygalacturonate and pectins of methyl esterification degree from 22 to 89%, with an endo mode of action. In contrast to the majority of pectate lyases, displays high activity on highly methylated pectins.</text>
</comment>
<evidence type="ECO:0000313" key="14">
    <source>
        <dbReference type="Proteomes" id="UP000239241"/>
    </source>
</evidence>
<dbReference type="SUPFAM" id="SSF51126">
    <property type="entry name" value="Pectin lyase-like"/>
    <property type="match status" value="1"/>
</dbReference>
<proteinExistence type="inferred from homology"/>
<protein>
    <recommendedName>
        <fullName evidence="5 10">Pectate lyase</fullName>
        <ecNumber evidence="5 10">4.2.2.2</ecNumber>
    </recommendedName>
</protein>
<gene>
    <name evidence="13" type="ORF">C5E16_02330</name>
</gene>
<evidence type="ECO:0000256" key="11">
    <source>
        <dbReference type="SAM" id="MobiDB-lite"/>
    </source>
</evidence>
<dbReference type="GO" id="GO:0045490">
    <property type="term" value="P:pectin catabolic process"/>
    <property type="evidence" value="ECO:0007669"/>
    <property type="project" value="TreeGrafter"/>
</dbReference>
<sequence>MWGLHRSRASAPGAGGRITLASYGRPRAALRRGGGRRVNPEWTAGGGPLARRAVPPTLRRGGTRDVSAPEMRIRMTPFRTPRAAPAPVPDPARRAGLRRRRLLLVGLALAALVGGGAAAAPAAPAHAAGPSAIGSSIDAMPAFPTPTSVIPATGSPIVIPAGQTRDFHFALINGRTTGPNEFQQPVVVLEPGATIKNAVVGLEAADGLHCLASCTIDDVYFQHVGEDAITLVEGSPASSVVTIHGGGAKYAYDKVVQVDGAGDVDISHYAVSHIGTLLRACGTCPSQHRHRFDIRDVYIEDGSYKVVGVNQDQGDRAHLQDLTIAGKHLQICWRSNTVPGGGPAVKIPGKGEPFPGVCDFSYGTIRYLD</sequence>
<evidence type="ECO:0000256" key="9">
    <source>
        <dbReference type="ARBA" id="ARBA00023239"/>
    </source>
</evidence>
<dbReference type="EMBL" id="PSXY01000003">
    <property type="protein sequence ID" value="PPF70444.1"/>
    <property type="molecule type" value="Genomic_DNA"/>
</dbReference>
<keyword evidence="9 10" id="KW-0456">Lyase</keyword>
<evidence type="ECO:0000256" key="1">
    <source>
        <dbReference type="ARBA" id="ARBA00000695"/>
    </source>
</evidence>
<dbReference type="InterPro" id="IPR004898">
    <property type="entry name" value="Pectate_lyase_PlyH/PlyE-like"/>
</dbReference>
<evidence type="ECO:0000256" key="3">
    <source>
        <dbReference type="ARBA" id="ARBA00004613"/>
    </source>
</evidence>
<dbReference type="GO" id="GO:0005576">
    <property type="term" value="C:extracellular region"/>
    <property type="evidence" value="ECO:0007669"/>
    <property type="project" value="UniProtKB-SubCell"/>
</dbReference>
<keyword evidence="8 10" id="KW-0106">Calcium</keyword>
<comment type="catalytic activity">
    <reaction evidence="1 10">
        <text>Eliminative cleavage of (1-&gt;4)-alpha-D-galacturonan to give oligosaccharides with 4-deoxy-alpha-D-galact-4-enuronosyl groups at their non-reducing ends.</text>
        <dbReference type="EC" id="4.2.2.2"/>
    </reaction>
</comment>
<dbReference type="Proteomes" id="UP000239241">
    <property type="component" value="Unassembled WGS sequence"/>
</dbReference>
<keyword evidence="12" id="KW-1133">Transmembrane helix</keyword>
<evidence type="ECO:0000256" key="10">
    <source>
        <dbReference type="RuleBase" id="RU367009"/>
    </source>
</evidence>
<name>A0A2S5VX08_9MICO</name>
<evidence type="ECO:0000256" key="12">
    <source>
        <dbReference type="SAM" id="Phobius"/>
    </source>
</evidence>
<evidence type="ECO:0000256" key="5">
    <source>
        <dbReference type="ARBA" id="ARBA00012272"/>
    </source>
</evidence>
<reference evidence="13 14" key="1">
    <citation type="submission" date="2018-02" db="EMBL/GenBank/DDBJ databases">
        <title>Bacteriophage NCPPB3778 and a type I-E CRISPR drive the evolution of the US Biological Select Agent, Rathayibacter toxicus.</title>
        <authorList>
            <person name="Davis E.W.II."/>
            <person name="Tabima J.F."/>
            <person name="Weisberg A.J."/>
            <person name="Lopes L.D."/>
            <person name="Wiseman M.S."/>
            <person name="Wiseman M.S."/>
            <person name="Pupko T."/>
            <person name="Belcher M.S."/>
            <person name="Sechler A.J."/>
            <person name="Tancos M.A."/>
            <person name="Schroeder B.K."/>
            <person name="Murray T.D."/>
            <person name="Luster D.G."/>
            <person name="Schneider W.L."/>
            <person name="Rogers E."/>
            <person name="Andreote F.D."/>
            <person name="Grunwald N.J."/>
            <person name="Putnam M.L."/>
            <person name="Chang J.H."/>
        </authorList>
    </citation>
    <scope>NUCLEOTIDE SEQUENCE [LARGE SCALE GENOMIC DNA]</scope>
    <source>
        <strain evidence="13 14">AY1B3</strain>
    </source>
</reference>
<comment type="similarity">
    <text evidence="4 10">Belongs to the polysaccharide lyase 3 family.</text>
</comment>
<evidence type="ECO:0000256" key="8">
    <source>
        <dbReference type="ARBA" id="ARBA00022837"/>
    </source>
</evidence>
<evidence type="ECO:0000256" key="2">
    <source>
        <dbReference type="ARBA" id="ARBA00001913"/>
    </source>
</evidence>
<evidence type="ECO:0000256" key="4">
    <source>
        <dbReference type="ARBA" id="ARBA00006463"/>
    </source>
</evidence>
<dbReference type="AlphaFoldDB" id="A0A2S5VX08"/>
<organism evidence="13 14">
    <name type="scientific">Clavibacter michiganensis</name>
    <dbReference type="NCBI Taxonomy" id="28447"/>
    <lineage>
        <taxon>Bacteria</taxon>
        <taxon>Bacillati</taxon>
        <taxon>Actinomycetota</taxon>
        <taxon>Actinomycetes</taxon>
        <taxon>Micrococcales</taxon>
        <taxon>Microbacteriaceae</taxon>
        <taxon>Clavibacter</taxon>
    </lineage>
</organism>
<dbReference type="InterPro" id="IPR012334">
    <property type="entry name" value="Pectin_lyas_fold"/>
</dbReference>
<evidence type="ECO:0000313" key="13">
    <source>
        <dbReference type="EMBL" id="PPF70444.1"/>
    </source>
</evidence>
<keyword evidence="6 10" id="KW-0964">Secreted</keyword>
<dbReference type="PANTHER" id="PTHR33407:SF9">
    <property type="entry name" value="PECTATE LYASE F-RELATED"/>
    <property type="match status" value="1"/>
</dbReference>
<comment type="subcellular location">
    <subcellularLocation>
        <location evidence="3 10">Secreted</location>
    </subcellularLocation>
</comment>
<comment type="caution">
    <text evidence="13">The sequence shown here is derived from an EMBL/GenBank/DDBJ whole genome shotgun (WGS) entry which is preliminary data.</text>
</comment>
<feature type="transmembrane region" description="Helical" evidence="12">
    <location>
        <begin position="102"/>
        <end position="123"/>
    </location>
</feature>
<dbReference type="InterPro" id="IPR011050">
    <property type="entry name" value="Pectin_lyase_fold/virulence"/>
</dbReference>
<keyword evidence="12" id="KW-0472">Membrane</keyword>
<dbReference type="GO" id="GO:0030570">
    <property type="term" value="F:pectate lyase activity"/>
    <property type="evidence" value="ECO:0007669"/>
    <property type="project" value="UniProtKB-UniRule"/>
</dbReference>
<evidence type="ECO:0000256" key="6">
    <source>
        <dbReference type="ARBA" id="ARBA00022525"/>
    </source>
</evidence>
<dbReference type="Gene3D" id="2.160.20.10">
    <property type="entry name" value="Single-stranded right-handed beta-helix, Pectin lyase-like"/>
    <property type="match status" value="1"/>
</dbReference>
<accession>A0A2S5VX08</accession>
<dbReference type="Pfam" id="PF03211">
    <property type="entry name" value="Pectate_lyase"/>
    <property type="match status" value="1"/>
</dbReference>
<dbReference type="PANTHER" id="PTHR33407">
    <property type="entry name" value="PECTATE LYASE F-RELATED"/>
    <property type="match status" value="1"/>
</dbReference>
<keyword evidence="12" id="KW-0812">Transmembrane</keyword>